<proteinExistence type="predicted"/>
<feature type="transmembrane region" description="Helical" evidence="1">
    <location>
        <begin position="75"/>
        <end position="96"/>
    </location>
</feature>
<evidence type="ECO:0000313" key="4">
    <source>
        <dbReference type="Proteomes" id="UP000429523"/>
    </source>
</evidence>
<evidence type="ECO:0008006" key="6">
    <source>
        <dbReference type="Google" id="ProtNLM"/>
    </source>
</evidence>
<comment type="caution">
    <text evidence="2">The sequence shown here is derived from an EMBL/GenBank/DDBJ whole genome shotgun (WGS) entry which is preliminary data.</text>
</comment>
<dbReference type="AlphaFoldDB" id="A0A6A3FUJ4"/>
<reference evidence="4 5" key="1">
    <citation type="submission" date="2018-08" db="EMBL/GenBank/DDBJ databases">
        <title>Genomic investigation of the strawberry pathogen Phytophthora fragariae indicates pathogenicity is determined by transcriptional variation in three key races.</title>
        <authorList>
            <person name="Adams T.M."/>
            <person name="Armitage A.D."/>
            <person name="Sobczyk M.K."/>
            <person name="Bates H.J."/>
            <person name="Dunwell J.M."/>
            <person name="Nellist C.F."/>
            <person name="Harrison R.J."/>
        </authorList>
    </citation>
    <scope>NUCLEOTIDE SEQUENCE [LARGE SCALE GENOMIC DNA]</scope>
    <source>
        <strain evidence="3 5">BC-1</strain>
        <strain evidence="2 4">NOV-9</strain>
    </source>
</reference>
<keyword evidence="1" id="KW-0472">Membrane</keyword>
<dbReference type="EMBL" id="QXGD01000040">
    <property type="protein sequence ID" value="KAE9256759.1"/>
    <property type="molecule type" value="Genomic_DNA"/>
</dbReference>
<dbReference type="Proteomes" id="UP000440367">
    <property type="component" value="Unassembled WGS sequence"/>
</dbReference>
<keyword evidence="1" id="KW-0812">Transmembrane</keyword>
<sequence>MKLLAQQASLRSWAIALVDYFQKRFFRVYPLFAVTATVLSCMSFENQHRYFRLKKPEDFELSKVLAFYTGFRPHVFWTLPLEIGYYFIIPAFVLVTLRLRRYWLVGAVPLAVWIVYEGFYVYRNSHMPLTPHLHTFMAGSLGAVVFVKLDIHGGVVGSCRFRQVGLVDQEDGVQLPLVAHSASPRIGGFGNRFDAERVIPRFVFRLGAQRPRARGTGHRLC</sequence>
<feature type="transmembrane region" description="Helical" evidence="1">
    <location>
        <begin position="102"/>
        <end position="122"/>
    </location>
</feature>
<keyword evidence="1" id="KW-1133">Transmembrane helix</keyword>
<dbReference type="EMBL" id="QXGF01000034">
    <property type="protein sequence ID" value="KAE8948952.1"/>
    <property type="molecule type" value="Genomic_DNA"/>
</dbReference>
<protein>
    <recommendedName>
        <fullName evidence="6">Acyltransferase 3 domain-containing protein</fullName>
    </recommendedName>
</protein>
<evidence type="ECO:0000313" key="3">
    <source>
        <dbReference type="EMBL" id="KAE9256759.1"/>
    </source>
</evidence>
<evidence type="ECO:0000313" key="2">
    <source>
        <dbReference type="EMBL" id="KAE8948952.1"/>
    </source>
</evidence>
<accession>A0A6A3FUJ4</accession>
<feature type="transmembrane region" description="Helical" evidence="1">
    <location>
        <begin position="24"/>
        <end position="44"/>
    </location>
</feature>
<evidence type="ECO:0000313" key="5">
    <source>
        <dbReference type="Proteomes" id="UP000440367"/>
    </source>
</evidence>
<name>A0A6A3FUJ4_9STRA</name>
<evidence type="ECO:0000256" key="1">
    <source>
        <dbReference type="SAM" id="Phobius"/>
    </source>
</evidence>
<dbReference type="Proteomes" id="UP000429523">
    <property type="component" value="Unassembled WGS sequence"/>
</dbReference>
<organism evidence="2 4">
    <name type="scientific">Phytophthora fragariae</name>
    <dbReference type="NCBI Taxonomy" id="53985"/>
    <lineage>
        <taxon>Eukaryota</taxon>
        <taxon>Sar</taxon>
        <taxon>Stramenopiles</taxon>
        <taxon>Oomycota</taxon>
        <taxon>Peronosporomycetes</taxon>
        <taxon>Peronosporales</taxon>
        <taxon>Peronosporaceae</taxon>
        <taxon>Phytophthora</taxon>
    </lineage>
</organism>
<gene>
    <name evidence="3" type="ORF">PF002_g1658</name>
    <name evidence="2" type="ORF">PF009_g1475</name>
</gene>